<dbReference type="Gene3D" id="3.90.1750.20">
    <property type="entry name" value="Putative Large Serine Recombinase, Chain B, Domain 2"/>
    <property type="match status" value="1"/>
</dbReference>
<evidence type="ECO:0000313" key="6">
    <source>
        <dbReference type="Proteomes" id="UP000010797"/>
    </source>
</evidence>
<evidence type="ECO:0000259" key="4">
    <source>
        <dbReference type="PROSITE" id="PS51737"/>
    </source>
</evidence>
<dbReference type="HOGENOM" id="CLU_082115_1_0_9"/>
<dbReference type="Proteomes" id="UP000010797">
    <property type="component" value="Chromosome"/>
</dbReference>
<evidence type="ECO:0000313" key="5">
    <source>
        <dbReference type="EMBL" id="AGA69235.1"/>
    </source>
</evidence>
<dbReference type="RefSeq" id="WP_015262225.1">
    <property type="nucleotide sequence ID" value="NC_019903.1"/>
</dbReference>
<dbReference type="eggNOG" id="COG1961">
    <property type="taxonomic scope" value="Bacteria"/>
</dbReference>
<dbReference type="InterPro" id="IPR011109">
    <property type="entry name" value="DNA_bind_recombinase_dom"/>
</dbReference>
<feature type="domain" description="Recombinase" evidence="4">
    <location>
        <begin position="7"/>
        <end position="103"/>
    </location>
</feature>
<dbReference type="PANTHER" id="PTHR30461:SF2">
    <property type="entry name" value="SERINE RECOMBINASE PINE-RELATED"/>
    <property type="match status" value="1"/>
</dbReference>
<sequence length="297" mass="33933">MKQRYIPFGYRLSGGSIITHDTEADLLRMIFNRYLAGESYSQIAAELEASGVPYREGTSRWNKNIVGRILQNRKYTGNDNYPSLIAEDDFIQSALLQQEKYTRKDIRTAPEITALKKKAVCGECGATYERIPDSRFGERWKCKNTECRPMVKITDAHLSAQVVSLLNRMIQNPRELDSLQIVKELHNLEITRLTNEINRELDKPDCNEGLARTLIMARAAIQYEHCPDALLPEKTRRIKETLENHASITELDPELILQTVDAVIIQPDSTVFLKLINGMIIQNTEERSNPPCKQQNA</sequence>
<dbReference type="PANTHER" id="PTHR30461">
    <property type="entry name" value="DNA-INVERTASE FROM LAMBDOID PROPHAGE"/>
    <property type="match status" value="1"/>
</dbReference>
<feature type="coiled-coil region" evidence="3">
    <location>
        <begin position="176"/>
        <end position="203"/>
    </location>
</feature>
<evidence type="ECO:0000256" key="2">
    <source>
        <dbReference type="ARBA" id="ARBA00023172"/>
    </source>
</evidence>
<dbReference type="OrthoDB" id="2188903at2"/>
<dbReference type="KEGG" id="ddl:Desdi_1760"/>
<dbReference type="EMBL" id="CP003344">
    <property type="protein sequence ID" value="AGA69235.1"/>
    <property type="molecule type" value="Genomic_DNA"/>
</dbReference>
<dbReference type="AlphaFoldDB" id="L0F871"/>
<evidence type="ECO:0000256" key="3">
    <source>
        <dbReference type="SAM" id="Coils"/>
    </source>
</evidence>
<protein>
    <submittedName>
        <fullName evidence="5">Recombinase</fullName>
    </submittedName>
</protein>
<name>L0F871_DESDL</name>
<gene>
    <name evidence="5" type="ordered locus">Desdi_1760</name>
</gene>
<keyword evidence="2" id="KW-0233">DNA recombination</keyword>
<keyword evidence="3" id="KW-0175">Coiled coil</keyword>
<dbReference type="GO" id="GO:0000150">
    <property type="term" value="F:DNA strand exchange activity"/>
    <property type="evidence" value="ECO:0007669"/>
    <property type="project" value="InterPro"/>
</dbReference>
<reference evidence="6" key="1">
    <citation type="submission" date="2012-02" db="EMBL/GenBank/DDBJ databases">
        <title>Complete sequence of Desulfitobacterium dichloroeliminans LMG P-21439.</title>
        <authorList>
            <person name="Lucas S."/>
            <person name="Han J."/>
            <person name="Lapidus A."/>
            <person name="Cheng J.-F."/>
            <person name="Goodwin L."/>
            <person name="Pitluck S."/>
            <person name="Peters L."/>
            <person name="Ovchinnikova G."/>
            <person name="Teshima H."/>
            <person name="Detter J.C."/>
            <person name="Han C."/>
            <person name="Tapia R."/>
            <person name="Land M."/>
            <person name="Hauser L."/>
            <person name="Kyrpides N."/>
            <person name="Ivanova N."/>
            <person name="Pagani I."/>
            <person name="Kruse T."/>
            <person name="de Vos W.M."/>
            <person name="Boon N."/>
            <person name="Smidt H."/>
            <person name="Woyke T."/>
        </authorList>
    </citation>
    <scope>NUCLEOTIDE SEQUENCE [LARGE SCALE GENOMIC DNA]</scope>
    <source>
        <strain evidence="6">LMG P-21439 / DCA1</strain>
    </source>
</reference>
<dbReference type="STRING" id="871963.Desdi_1760"/>
<dbReference type="GO" id="GO:0003677">
    <property type="term" value="F:DNA binding"/>
    <property type="evidence" value="ECO:0007669"/>
    <property type="project" value="UniProtKB-KW"/>
</dbReference>
<keyword evidence="1" id="KW-0238">DNA-binding</keyword>
<keyword evidence="6" id="KW-1185">Reference proteome</keyword>
<dbReference type="InterPro" id="IPR038109">
    <property type="entry name" value="DNA_bind_recomb_sf"/>
</dbReference>
<proteinExistence type="predicted"/>
<dbReference type="PROSITE" id="PS51737">
    <property type="entry name" value="RECOMBINASE_DNA_BIND"/>
    <property type="match status" value="1"/>
</dbReference>
<accession>L0F871</accession>
<organism evidence="5 6">
    <name type="scientific">Desulfitobacterium dichloroeliminans (strain LMG P-21439 / DCA1)</name>
    <dbReference type="NCBI Taxonomy" id="871963"/>
    <lineage>
        <taxon>Bacteria</taxon>
        <taxon>Bacillati</taxon>
        <taxon>Bacillota</taxon>
        <taxon>Clostridia</taxon>
        <taxon>Eubacteriales</taxon>
        <taxon>Desulfitobacteriaceae</taxon>
        <taxon>Desulfitobacterium</taxon>
    </lineage>
</organism>
<dbReference type="InterPro" id="IPR050639">
    <property type="entry name" value="SSR_resolvase"/>
</dbReference>
<dbReference type="Pfam" id="PF07508">
    <property type="entry name" value="Recombinase"/>
    <property type="match status" value="1"/>
</dbReference>
<evidence type="ECO:0000256" key="1">
    <source>
        <dbReference type="ARBA" id="ARBA00023125"/>
    </source>
</evidence>